<dbReference type="EMBL" id="WRXN01000003">
    <property type="protein sequence ID" value="MVT08649.1"/>
    <property type="molecule type" value="Genomic_DNA"/>
</dbReference>
<proteinExistence type="predicted"/>
<keyword evidence="2" id="KW-1185">Reference proteome</keyword>
<reference evidence="1 2" key="1">
    <citation type="submission" date="2019-12" db="EMBL/GenBank/DDBJ databases">
        <title>Chitinophaga sp. strain ysch24 (GDMCC 1.1355), whole genome shotgun sequence.</title>
        <authorList>
            <person name="Zhang X."/>
        </authorList>
    </citation>
    <scope>NUCLEOTIDE SEQUENCE [LARGE SCALE GENOMIC DNA]</scope>
    <source>
        <strain evidence="2">ysch24</strain>
    </source>
</reference>
<evidence type="ECO:0000313" key="2">
    <source>
        <dbReference type="Proteomes" id="UP000461730"/>
    </source>
</evidence>
<protein>
    <submittedName>
        <fullName evidence="1">Uncharacterized protein</fullName>
    </submittedName>
</protein>
<organism evidence="1 2">
    <name type="scientific">Chitinophaga tropicalis</name>
    <dbReference type="NCBI Taxonomy" id="2683588"/>
    <lineage>
        <taxon>Bacteria</taxon>
        <taxon>Pseudomonadati</taxon>
        <taxon>Bacteroidota</taxon>
        <taxon>Chitinophagia</taxon>
        <taxon>Chitinophagales</taxon>
        <taxon>Chitinophagaceae</taxon>
        <taxon>Chitinophaga</taxon>
    </lineage>
</organism>
<evidence type="ECO:0000313" key="1">
    <source>
        <dbReference type="EMBL" id="MVT08649.1"/>
    </source>
</evidence>
<dbReference type="Proteomes" id="UP000461730">
    <property type="component" value="Unassembled WGS sequence"/>
</dbReference>
<gene>
    <name evidence="1" type="ORF">GO493_10285</name>
</gene>
<dbReference type="RefSeq" id="WP_157306063.1">
    <property type="nucleotide sequence ID" value="NZ_WRXN01000003.1"/>
</dbReference>
<name>A0A7K1U2R1_9BACT</name>
<accession>A0A7K1U2R1</accession>
<dbReference type="AlphaFoldDB" id="A0A7K1U2R1"/>
<sequence>MEFNKIRELLDRYWEGESSLEDEAQLRSFFSTNRQDLPADLKEAQPLFGYFAAEAAIELPELPEMEAPVVQMPPPRPWEHWMKYAAIFLMAVGVGYAARSFQSRQERILFADANHDTYNDPQKAFAATQKALQLLAKNLNKGTSQVQKLSYFNEATEKLKAE</sequence>
<comment type="caution">
    <text evidence="1">The sequence shown here is derived from an EMBL/GenBank/DDBJ whole genome shotgun (WGS) entry which is preliminary data.</text>
</comment>